<dbReference type="GO" id="GO:0005737">
    <property type="term" value="C:cytoplasm"/>
    <property type="evidence" value="ECO:0007669"/>
    <property type="project" value="TreeGrafter"/>
</dbReference>
<feature type="region of interest" description="Disordered" evidence="7">
    <location>
        <begin position="434"/>
        <end position="465"/>
    </location>
</feature>
<dbReference type="InterPro" id="IPR027417">
    <property type="entry name" value="P-loop_NTPase"/>
</dbReference>
<dbReference type="GO" id="GO:0016459">
    <property type="term" value="C:myosin complex"/>
    <property type="evidence" value="ECO:0007669"/>
    <property type="project" value="UniProtKB-KW"/>
</dbReference>
<dbReference type="Pfam" id="PF00063">
    <property type="entry name" value="Myosin_head"/>
    <property type="match status" value="1"/>
</dbReference>
<dbReference type="PROSITE" id="PS51456">
    <property type="entry name" value="MYOSIN_MOTOR"/>
    <property type="match status" value="1"/>
</dbReference>
<dbReference type="GO" id="GO:0051015">
    <property type="term" value="F:actin filament binding"/>
    <property type="evidence" value="ECO:0007669"/>
    <property type="project" value="TreeGrafter"/>
</dbReference>
<feature type="domain" description="Myosin motor" evidence="8">
    <location>
        <begin position="1"/>
        <end position="375"/>
    </location>
</feature>
<evidence type="ECO:0000256" key="5">
    <source>
        <dbReference type="ARBA" id="ARBA00023203"/>
    </source>
</evidence>
<dbReference type="Gene3D" id="1.20.120.720">
    <property type="entry name" value="Myosin VI head, motor domain, U50 subdomain"/>
    <property type="match status" value="1"/>
</dbReference>
<evidence type="ECO:0000313" key="9">
    <source>
        <dbReference type="EMBL" id="NDV29690.1"/>
    </source>
</evidence>
<dbReference type="EMBL" id="GIBP01000721">
    <property type="protein sequence ID" value="NDV29690.1"/>
    <property type="molecule type" value="Transcribed_RNA"/>
</dbReference>
<accession>A0A6B2KY61</accession>
<dbReference type="PANTHER" id="PTHR13140">
    <property type="entry name" value="MYOSIN"/>
    <property type="match status" value="1"/>
</dbReference>
<dbReference type="GO" id="GO:0000146">
    <property type="term" value="F:microfilament motor activity"/>
    <property type="evidence" value="ECO:0007669"/>
    <property type="project" value="TreeGrafter"/>
</dbReference>
<keyword evidence="4" id="KW-0505">Motor protein</keyword>
<sequence>MYSMLFDWVVFKLNASLLGTSSEDSIYIGILDIFGFENFSQFGGKNSLEQLLINYANEKLQSQFNETIFKAEQEDYNQEGIKWENIDYEDNSACVSLIDDRARSIMSILYDLLLQMNRSNKDISSDLDKSLIVQLEETFKIQKGKPSPPQAAYFVKRGPKEADPLVFSIRHFAGETKYNVTKWNIKNGGNLTPLLKEAMESFGNLIVTDMVSPFVPEATPSTHLKNPIKALFNKVTHKQPATPSKGTNVSSVCATYQQKLNNLMSMLSTLERHYVRCIKPNDIASPFLNHWDEHKILDQLRCNGIVESIKVRKAGYPHRIPFTTFQERYGSVIALYNNKLEMFSKLDPSGTISAMGRTKYFLKDQLINSLNQKRRELQAALTIQIFVRSSLAIEKYNNIPRPVITPLPKAAPPQKIVADNVVVEWPYSSTFIRPPNTPYQGTALPTNRPQTTRKESQQNIPKQQHPEIRIYREKKDEALKLSAVARTKVPLFKRNLKIRAEKQNQINSAKKEEERVETTTRNERIITEEKKMYDNEDVDYLRAALKQHLESLNLPSVEEATIALKATESQLLKVKVSARVQKLKEKREALLTILHIDQLIASKDTVVSVTLEEIVQQCIDNDFHTIEELLSALEDKEKEIKTLDPKKNSFAYESAKTDIECFSPIRDLWVQYKSNPPKGTNNTAAQITTLEKEIKEKSEELLQVMTSLGFEDEALIQSRIDTQTKLLANPKLPAPRREANTRLLNALQKALEISNSLTEKKQSLQRLQVKCS</sequence>
<feature type="compositionally biased region" description="Polar residues" evidence="7">
    <location>
        <begin position="438"/>
        <end position="450"/>
    </location>
</feature>
<dbReference type="GO" id="GO:0016020">
    <property type="term" value="C:membrane"/>
    <property type="evidence" value="ECO:0007669"/>
    <property type="project" value="TreeGrafter"/>
</dbReference>
<evidence type="ECO:0000256" key="6">
    <source>
        <dbReference type="PROSITE-ProRule" id="PRU00782"/>
    </source>
</evidence>
<keyword evidence="5 6" id="KW-0009">Actin-binding</keyword>
<evidence type="ECO:0000256" key="3">
    <source>
        <dbReference type="ARBA" id="ARBA00023123"/>
    </source>
</evidence>
<evidence type="ECO:0000256" key="4">
    <source>
        <dbReference type="ARBA" id="ARBA00023175"/>
    </source>
</evidence>
<evidence type="ECO:0000256" key="1">
    <source>
        <dbReference type="ARBA" id="ARBA00022741"/>
    </source>
</evidence>
<keyword evidence="2" id="KW-0067">ATP-binding</keyword>
<evidence type="ECO:0000256" key="2">
    <source>
        <dbReference type="ARBA" id="ARBA00022840"/>
    </source>
</evidence>
<comment type="caution">
    <text evidence="6">Lacks conserved residue(s) required for the propagation of feature annotation.</text>
</comment>
<proteinExistence type="inferred from homology"/>
<dbReference type="CDD" id="cd00124">
    <property type="entry name" value="MYSc"/>
    <property type="match status" value="1"/>
</dbReference>
<dbReference type="Gene3D" id="1.20.5.4820">
    <property type="match status" value="1"/>
</dbReference>
<dbReference type="AlphaFoldDB" id="A0A6B2KY61"/>
<reference evidence="9" key="1">
    <citation type="journal article" date="2020" name="J. Eukaryot. Microbiol.">
        <title>De novo Sequencing, Assembly and Annotation of the Transcriptome for the Free-Living Testate Amoeba Arcella intermedia.</title>
        <authorList>
            <person name="Ribeiro G.M."/>
            <person name="Porfirio-Sousa A.L."/>
            <person name="Maurer-Alcala X.X."/>
            <person name="Katz L.A."/>
            <person name="Lahr D.J.G."/>
        </authorList>
    </citation>
    <scope>NUCLEOTIDE SEQUENCE</scope>
</reference>
<dbReference type="PANTHER" id="PTHR13140:SF752">
    <property type="entry name" value="MYOSIN-M HEAVY CHAIN"/>
    <property type="match status" value="1"/>
</dbReference>
<dbReference type="InterPro" id="IPR036961">
    <property type="entry name" value="Kinesin_motor_dom_sf"/>
</dbReference>
<dbReference type="GO" id="GO:0005524">
    <property type="term" value="F:ATP binding"/>
    <property type="evidence" value="ECO:0007669"/>
    <property type="project" value="UniProtKB-KW"/>
</dbReference>
<evidence type="ECO:0000259" key="8">
    <source>
        <dbReference type="PROSITE" id="PS51456"/>
    </source>
</evidence>
<dbReference type="InterPro" id="IPR001609">
    <property type="entry name" value="Myosin_head_motor_dom-like"/>
</dbReference>
<name>A0A6B2KY61_9EUKA</name>
<dbReference type="Gene3D" id="3.40.850.10">
    <property type="entry name" value="Kinesin motor domain"/>
    <property type="match status" value="1"/>
</dbReference>
<keyword evidence="1" id="KW-0547">Nucleotide-binding</keyword>
<evidence type="ECO:0000256" key="7">
    <source>
        <dbReference type="SAM" id="MobiDB-lite"/>
    </source>
</evidence>
<keyword evidence="3 6" id="KW-0518">Myosin</keyword>
<comment type="similarity">
    <text evidence="6">Belongs to the TRAFAC class myosin-kinesin ATPase superfamily. Myosin family.</text>
</comment>
<dbReference type="Gene3D" id="1.20.58.530">
    <property type="match status" value="1"/>
</dbReference>
<protein>
    <recommendedName>
        <fullName evidence="8">Myosin motor domain-containing protein</fullName>
    </recommendedName>
</protein>
<dbReference type="GO" id="GO:0007015">
    <property type="term" value="P:actin filament organization"/>
    <property type="evidence" value="ECO:0007669"/>
    <property type="project" value="TreeGrafter"/>
</dbReference>
<dbReference type="SMART" id="SM00242">
    <property type="entry name" value="MYSc"/>
    <property type="match status" value="1"/>
</dbReference>
<dbReference type="SUPFAM" id="SSF52540">
    <property type="entry name" value="P-loop containing nucleoside triphosphate hydrolases"/>
    <property type="match status" value="1"/>
</dbReference>
<organism evidence="9">
    <name type="scientific">Arcella intermedia</name>
    <dbReference type="NCBI Taxonomy" id="1963864"/>
    <lineage>
        <taxon>Eukaryota</taxon>
        <taxon>Amoebozoa</taxon>
        <taxon>Tubulinea</taxon>
        <taxon>Elardia</taxon>
        <taxon>Arcellinida</taxon>
        <taxon>Sphaerothecina</taxon>
        <taxon>Arcellidae</taxon>
        <taxon>Arcella</taxon>
    </lineage>
</organism>